<dbReference type="GO" id="GO:0015562">
    <property type="term" value="F:efflux transmembrane transporter activity"/>
    <property type="evidence" value="ECO:0007669"/>
    <property type="project" value="InterPro"/>
</dbReference>
<sequence>MNKKYQKGGALLLAGILTFSMTAPVFAKVRVATEAEETVTGPMTLEQIQKEVLKNNRIKTTMALNYKKILAGLDAIDDGLSDLKDAQDSAAHARRAAGDAAAKGQGTIGSVISPTSPASDQVLGGVSSGLLSGSAKMASAMEDMTDSIADSKRDELEDQQQDLKNKKQDLNKTQEDWNNQALLVSQLLVEKTVQIESGIRLLEEKQQLLERVYQITEKKAALGLSIDVDLKQAKLTVQQNSKDIQDAKDGLILIKRQLNDLMGRPIDDTLEVIAPDRTRVIEYAPEYSEELLKEATDNNYQLRTLQRDYQQAEKKTKDSTLYSGQIKAHEVDMDIAKVSVETQKTNIANDLKKKLDSINKAAAAYQLQKDTTEKAKIQWEQQQKSAKLGLISSVEIQGLQLQFEQNDLALMQAAYDYDLAWEEYRLLMKGTSLDIYSNYKARISG</sequence>
<dbReference type="GO" id="GO:0015288">
    <property type="term" value="F:porin activity"/>
    <property type="evidence" value="ECO:0007669"/>
    <property type="project" value="TreeGrafter"/>
</dbReference>
<evidence type="ECO:0000256" key="5">
    <source>
        <dbReference type="ARBA" id="ARBA00023237"/>
    </source>
</evidence>
<feature type="coiled-coil region" evidence="6">
    <location>
        <begin position="149"/>
        <end position="219"/>
    </location>
</feature>
<organism evidence="9 11">
    <name type="scientific">Anaerotignum propionicum DSM 1682</name>
    <dbReference type="NCBI Taxonomy" id="991789"/>
    <lineage>
        <taxon>Bacteria</taxon>
        <taxon>Bacillati</taxon>
        <taxon>Bacillota</taxon>
        <taxon>Clostridia</taxon>
        <taxon>Lachnospirales</taxon>
        <taxon>Anaerotignaceae</taxon>
        <taxon>Anaerotignum</taxon>
    </lineage>
</organism>
<evidence type="ECO:0000256" key="4">
    <source>
        <dbReference type="ARBA" id="ARBA00023136"/>
    </source>
</evidence>
<feature type="chain" id="PRO_5044547983" evidence="7">
    <location>
        <begin position="28"/>
        <end position="445"/>
    </location>
</feature>
<comment type="subcellular location">
    <subcellularLocation>
        <location evidence="1">Cell outer membrane</location>
    </subcellularLocation>
</comment>
<dbReference type="PANTHER" id="PTHR30026">
    <property type="entry name" value="OUTER MEMBRANE PROTEIN TOLC"/>
    <property type="match status" value="1"/>
</dbReference>
<dbReference type="EMBL" id="FQUA01000002">
    <property type="protein sequence ID" value="SHE39042.1"/>
    <property type="molecule type" value="Genomic_DNA"/>
</dbReference>
<keyword evidence="4" id="KW-0472">Membrane</keyword>
<keyword evidence="2" id="KW-1134">Transmembrane beta strand</keyword>
<keyword evidence="6" id="KW-0175">Coiled coil</keyword>
<evidence type="ECO:0000256" key="3">
    <source>
        <dbReference type="ARBA" id="ARBA00022692"/>
    </source>
</evidence>
<dbReference type="Proteomes" id="UP000184204">
    <property type="component" value="Unassembled WGS sequence"/>
</dbReference>
<keyword evidence="3" id="KW-0812">Transmembrane</keyword>
<dbReference type="InterPro" id="IPR051906">
    <property type="entry name" value="TolC-like"/>
</dbReference>
<accession>A0A110A7D8</accession>
<reference evidence="9" key="3">
    <citation type="submission" date="2016-11" db="EMBL/GenBank/DDBJ databases">
        <authorList>
            <person name="Varghese N."/>
            <person name="Submissions S."/>
        </authorList>
    </citation>
    <scope>NUCLEOTIDE SEQUENCE</scope>
    <source>
        <strain evidence="9">DSM 1682</strain>
    </source>
</reference>
<dbReference type="Gene3D" id="1.20.1600.10">
    <property type="entry name" value="Outer membrane efflux proteins (OEP)"/>
    <property type="match status" value="2"/>
</dbReference>
<dbReference type="PANTHER" id="PTHR30026:SF20">
    <property type="entry name" value="OUTER MEMBRANE PROTEIN TOLC"/>
    <property type="match status" value="1"/>
</dbReference>
<dbReference type="AlphaFoldDB" id="A0A110A7D8"/>
<evidence type="ECO:0000313" key="10">
    <source>
        <dbReference type="Proteomes" id="UP000068026"/>
    </source>
</evidence>
<reference evidence="11" key="4">
    <citation type="submission" date="2016-11" db="EMBL/GenBank/DDBJ databases">
        <authorList>
            <person name="Jaros S."/>
            <person name="Januszkiewicz K."/>
            <person name="Wedrychowicz H."/>
        </authorList>
    </citation>
    <scope>NUCLEOTIDE SEQUENCE [LARGE SCALE GENOMIC DNA]</scope>
    <source>
        <strain evidence="11">DSM 1682</strain>
    </source>
</reference>
<evidence type="ECO:0000256" key="2">
    <source>
        <dbReference type="ARBA" id="ARBA00022452"/>
    </source>
</evidence>
<evidence type="ECO:0000256" key="7">
    <source>
        <dbReference type="SAM" id="SignalP"/>
    </source>
</evidence>
<evidence type="ECO:0000313" key="11">
    <source>
        <dbReference type="Proteomes" id="UP000184204"/>
    </source>
</evidence>
<keyword evidence="7" id="KW-0732">Signal</keyword>
<feature type="signal peptide" evidence="7">
    <location>
        <begin position="1"/>
        <end position="27"/>
    </location>
</feature>
<dbReference type="RefSeq" id="WP_066048412.1">
    <property type="nucleotide sequence ID" value="NZ_CP014223.1"/>
</dbReference>
<evidence type="ECO:0000256" key="1">
    <source>
        <dbReference type="ARBA" id="ARBA00004442"/>
    </source>
</evidence>
<reference evidence="8 10" key="1">
    <citation type="journal article" date="2016" name="Genome Announc.">
        <title>Complete Genome Sequence of the Amino Acid-Fermenting Clostridium propionicum X2 (DSM 1682).</title>
        <authorList>
            <person name="Poehlein A."/>
            <person name="Schlien K."/>
            <person name="Chowdhury N.P."/>
            <person name="Gottschalk G."/>
            <person name="Buckel W."/>
            <person name="Daniel R."/>
        </authorList>
    </citation>
    <scope>NUCLEOTIDE SEQUENCE [LARGE SCALE GENOMIC DNA]</scope>
    <source>
        <strain evidence="8 10">X2</strain>
    </source>
</reference>
<evidence type="ECO:0000313" key="9">
    <source>
        <dbReference type="EMBL" id="SHE39042.1"/>
    </source>
</evidence>
<dbReference type="GO" id="GO:1990281">
    <property type="term" value="C:efflux pump complex"/>
    <property type="evidence" value="ECO:0007669"/>
    <property type="project" value="TreeGrafter"/>
</dbReference>
<dbReference type="KEGG" id="cpro:CPRO_09540"/>
<dbReference type="EMBL" id="CP014223">
    <property type="protein sequence ID" value="AMJ40553.1"/>
    <property type="molecule type" value="Genomic_DNA"/>
</dbReference>
<keyword evidence="5" id="KW-0998">Cell outer membrane</keyword>
<gene>
    <name evidence="8" type="ORF">CPRO_09540</name>
    <name evidence="9" type="ORF">SAMN02745151_00529</name>
</gene>
<proteinExistence type="predicted"/>
<protein>
    <submittedName>
        <fullName evidence="8">Outer membrane efflux protein</fullName>
    </submittedName>
    <submittedName>
        <fullName evidence="9">Outer membrane protein TolC</fullName>
    </submittedName>
</protein>
<dbReference type="Proteomes" id="UP000068026">
    <property type="component" value="Chromosome"/>
</dbReference>
<dbReference type="GO" id="GO:0009279">
    <property type="term" value="C:cell outer membrane"/>
    <property type="evidence" value="ECO:0007669"/>
    <property type="project" value="UniProtKB-SubCell"/>
</dbReference>
<dbReference type="SUPFAM" id="SSF56954">
    <property type="entry name" value="Outer membrane efflux proteins (OEP)"/>
    <property type="match status" value="1"/>
</dbReference>
<name>A0A110A7D8_ANAPI</name>
<dbReference type="OrthoDB" id="2066701at2"/>
<keyword evidence="10" id="KW-1185">Reference proteome</keyword>
<reference evidence="10" key="2">
    <citation type="submission" date="2016-01" db="EMBL/GenBank/DDBJ databases">
        <authorList>
            <person name="Poehlein A."/>
            <person name="Schlien K."/>
            <person name="Gottschalk G."/>
            <person name="Buckel W."/>
            <person name="Daniel R."/>
        </authorList>
    </citation>
    <scope>NUCLEOTIDE SEQUENCE [LARGE SCALE GENOMIC DNA]</scope>
    <source>
        <strain evidence="10">X2</strain>
    </source>
</reference>
<evidence type="ECO:0000256" key="6">
    <source>
        <dbReference type="SAM" id="Coils"/>
    </source>
</evidence>
<evidence type="ECO:0000313" key="8">
    <source>
        <dbReference type="EMBL" id="AMJ40553.1"/>
    </source>
</evidence>